<keyword evidence="2" id="KW-1185">Reference proteome</keyword>
<protein>
    <submittedName>
        <fullName evidence="1">Uncharacterized protein</fullName>
    </submittedName>
</protein>
<reference evidence="1" key="1">
    <citation type="journal article" date="2020" name="Stud. Mycol.">
        <title>101 Dothideomycetes genomes: a test case for predicting lifestyles and emergence of pathogens.</title>
        <authorList>
            <person name="Haridas S."/>
            <person name="Albert R."/>
            <person name="Binder M."/>
            <person name="Bloem J."/>
            <person name="Labutti K."/>
            <person name="Salamov A."/>
            <person name="Andreopoulos B."/>
            <person name="Baker S."/>
            <person name="Barry K."/>
            <person name="Bills G."/>
            <person name="Bluhm B."/>
            <person name="Cannon C."/>
            <person name="Castanera R."/>
            <person name="Culley D."/>
            <person name="Daum C."/>
            <person name="Ezra D."/>
            <person name="Gonzalez J."/>
            <person name="Henrissat B."/>
            <person name="Kuo A."/>
            <person name="Liang C."/>
            <person name="Lipzen A."/>
            <person name="Lutzoni F."/>
            <person name="Magnuson J."/>
            <person name="Mondo S."/>
            <person name="Nolan M."/>
            <person name="Ohm R."/>
            <person name="Pangilinan J."/>
            <person name="Park H.-J."/>
            <person name="Ramirez L."/>
            <person name="Alfaro M."/>
            <person name="Sun H."/>
            <person name="Tritt A."/>
            <person name="Yoshinaga Y."/>
            <person name="Zwiers L.-H."/>
            <person name="Turgeon B."/>
            <person name="Goodwin S."/>
            <person name="Spatafora J."/>
            <person name="Crous P."/>
            <person name="Grigoriev I."/>
        </authorList>
    </citation>
    <scope>NUCLEOTIDE SEQUENCE</scope>
    <source>
        <strain evidence="1">CBS 690.94</strain>
    </source>
</reference>
<dbReference type="Proteomes" id="UP000799764">
    <property type="component" value="Unassembled WGS sequence"/>
</dbReference>
<dbReference type="AlphaFoldDB" id="A0A9P4PB84"/>
<accession>A0A9P4PB84</accession>
<feature type="non-terminal residue" evidence="1">
    <location>
        <position position="67"/>
    </location>
</feature>
<name>A0A9P4PB84_9PLEO</name>
<gene>
    <name evidence="1" type="ORF">P171DRAFT_435539</name>
</gene>
<organism evidence="1 2">
    <name type="scientific">Karstenula rhodostoma CBS 690.94</name>
    <dbReference type="NCBI Taxonomy" id="1392251"/>
    <lineage>
        <taxon>Eukaryota</taxon>
        <taxon>Fungi</taxon>
        <taxon>Dikarya</taxon>
        <taxon>Ascomycota</taxon>
        <taxon>Pezizomycotina</taxon>
        <taxon>Dothideomycetes</taxon>
        <taxon>Pleosporomycetidae</taxon>
        <taxon>Pleosporales</taxon>
        <taxon>Massarineae</taxon>
        <taxon>Didymosphaeriaceae</taxon>
        <taxon>Karstenula</taxon>
    </lineage>
</organism>
<comment type="caution">
    <text evidence="1">The sequence shown here is derived from an EMBL/GenBank/DDBJ whole genome shotgun (WGS) entry which is preliminary data.</text>
</comment>
<sequence length="67" mass="7644">MKLGTKDLRSSVVSHHVRKHDIRDIVLVLRTSQGVGDIVLPIAKGVKGEYYVESERMRWRCCEPVPV</sequence>
<evidence type="ECO:0000313" key="1">
    <source>
        <dbReference type="EMBL" id="KAF2440775.1"/>
    </source>
</evidence>
<evidence type="ECO:0000313" key="2">
    <source>
        <dbReference type="Proteomes" id="UP000799764"/>
    </source>
</evidence>
<proteinExistence type="predicted"/>
<dbReference type="EMBL" id="MU001507">
    <property type="protein sequence ID" value="KAF2440775.1"/>
    <property type="molecule type" value="Genomic_DNA"/>
</dbReference>